<evidence type="ECO:0000259" key="4">
    <source>
        <dbReference type="Pfam" id="PF00149"/>
    </source>
</evidence>
<evidence type="ECO:0000256" key="2">
    <source>
        <dbReference type="SAM" id="MobiDB-lite"/>
    </source>
</evidence>
<evidence type="ECO:0000313" key="7">
    <source>
        <dbReference type="Proteomes" id="UP000277671"/>
    </source>
</evidence>
<comment type="caution">
    <text evidence="6">The sequence shown here is derived from an EMBL/GenBank/DDBJ whole genome shotgun (WGS) entry which is preliminary data.</text>
</comment>
<dbReference type="OrthoDB" id="4507037at2"/>
<keyword evidence="1 3" id="KW-0732">Signal</keyword>
<evidence type="ECO:0000313" key="6">
    <source>
        <dbReference type="EMBL" id="RKR93057.1"/>
    </source>
</evidence>
<dbReference type="PANTHER" id="PTHR43143">
    <property type="entry name" value="METALLOPHOSPHOESTERASE, CALCINEURIN SUPERFAMILY"/>
    <property type="match status" value="1"/>
</dbReference>
<dbReference type="PANTHER" id="PTHR43143:SF1">
    <property type="entry name" value="SERINE_THREONINE-PROTEIN PHOSPHATASE CPPED1"/>
    <property type="match status" value="1"/>
</dbReference>
<accession>A0A495JVQ3</accession>
<evidence type="ECO:0000256" key="3">
    <source>
        <dbReference type="SAM" id="SignalP"/>
    </source>
</evidence>
<dbReference type="RefSeq" id="WP_121161119.1">
    <property type="nucleotide sequence ID" value="NZ_RBKT01000001.1"/>
</dbReference>
<dbReference type="Pfam" id="PF16656">
    <property type="entry name" value="Pur_ac_phosph_N"/>
    <property type="match status" value="1"/>
</dbReference>
<evidence type="ECO:0000256" key="1">
    <source>
        <dbReference type="ARBA" id="ARBA00022729"/>
    </source>
</evidence>
<dbReference type="InterPro" id="IPR029052">
    <property type="entry name" value="Metallo-depent_PP-like"/>
</dbReference>
<feature type="domain" description="Calcineurin-like phosphoesterase" evidence="4">
    <location>
        <begin position="175"/>
        <end position="401"/>
    </location>
</feature>
<dbReference type="InterPro" id="IPR006311">
    <property type="entry name" value="TAT_signal"/>
</dbReference>
<name>A0A495JVQ3_9ACTN</name>
<dbReference type="SUPFAM" id="SSF56300">
    <property type="entry name" value="Metallo-dependent phosphatases"/>
    <property type="match status" value="1"/>
</dbReference>
<dbReference type="GO" id="GO:0003993">
    <property type="term" value="F:acid phosphatase activity"/>
    <property type="evidence" value="ECO:0007669"/>
    <property type="project" value="InterPro"/>
</dbReference>
<dbReference type="InterPro" id="IPR004843">
    <property type="entry name" value="Calcineurin-like_PHP"/>
</dbReference>
<gene>
    <name evidence="6" type="ORF">BDK92_7564</name>
</gene>
<dbReference type="AlphaFoldDB" id="A0A495JVQ3"/>
<feature type="chain" id="PRO_5038742274" evidence="3">
    <location>
        <begin position="33"/>
        <end position="507"/>
    </location>
</feature>
<dbReference type="Pfam" id="PF00149">
    <property type="entry name" value="Metallophos"/>
    <property type="match status" value="1"/>
</dbReference>
<keyword evidence="7" id="KW-1185">Reference proteome</keyword>
<dbReference type="GO" id="GO:0046872">
    <property type="term" value="F:metal ion binding"/>
    <property type="evidence" value="ECO:0007669"/>
    <property type="project" value="InterPro"/>
</dbReference>
<organism evidence="6 7">
    <name type="scientific">Micromonospora pisi</name>
    <dbReference type="NCBI Taxonomy" id="589240"/>
    <lineage>
        <taxon>Bacteria</taxon>
        <taxon>Bacillati</taxon>
        <taxon>Actinomycetota</taxon>
        <taxon>Actinomycetes</taxon>
        <taxon>Micromonosporales</taxon>
        <taxon>Micromonosporaceae</taxon>
        <taxon>Micromonospora</taxon>
    </lineage>
</organism>
<dbReference type="InterPro" id="IPR051918">
    <property type="entry name" value="STPP_CPPED1"/>
</dbReference>
<protein>
    <submittedName>
        <fullName evidence="6">Purple acid phosphatase-like protein</fullName>
    </submittedName>
</protein>
<dbReference type="Gene3D" id="3.60.21.10">
    <property type="match status" value="1"/>
</dbReference>
<dbReference type="SUPFAM" id="SSF49363">
    <property type="entry name" value="Purple acid phosphatase, N-terminal domain"/>
    <property type="match status" value="1"/>
</dbReference>
<dbReference type="InterPro" id="IPR008963">
    <property type="entry name" value="Purple_acid_Pase-like_N"/>
</dbReference>
<sequence>MPACDFTRRDLLRWSALAAAAGPLVLANPVSAAAAGQGRPGDILPVNLELVTLAEDHAVITWYTGVPGTDDGLGRMVPAPADGEVVYGTHPSRLNRVARGISSHTAYHYVELTGLEPGQTYYYQARSQGKAASPTPFTLISGNAVGTSTYGLGTEGPFSFTTPQPPRGRYLFSMVLCNDLHMGETQAGLVGGQPQYIGITQEPGLPPYPEVMLRSLVEDVRRHNPTYLLAAGDISSEASPVDLSRAGQLLDGFGEYGSDYFVTRGNHDRAHTGDPYSGCRAGQWQGNDCFHDGFFSRNKLTYFSKDLSGLRVIGLDTYDKPGNGGDAGALSTDQLAWFRHELATHADQPTLVFGHHPLVMQDSAFPITAGSSLQADQATTILNDYAKTPGVFLHHAGHTHRNKRTISPIAPKVTLQEVAAAKEYPGGFSVLRLHTGGYALNFYKSRSELARRWSERSRQEIMGYWPQFALGAAVADRNTVVARDLSNLKRPSHRPDHEHPSHPHGGK</sequence>
<dbReference type="Gene3D" id="2.60.40.380">
    <property type="entry name" value="Purple acid phosphatase-like, N-terminal"/>
    <property type="match status" value="1"/>
</dbReference>
<dbReference type="InterPro" id="IPR015914">
    <property type="entry name" value="PAPs_N"/>
</dbReference>
<feature type="region of interest" description="Disordered" evidence="2">
    <location>
        <begin position="486"/>
        <end position="507"/>
    </location>
</feature>
<dbReference type="EMBL" id="RBKT01000001">
    <property type="protein sequence ID" value="RKR93057.1"/>
    <property type="molecule type" value="Genomic_DNA"/>
</dbReference>
<evidence type="ECO:0000259" key="5">
    <source>
        <dbReference type="Pfam" id="PF16656"/>
    </source>
</evidence>
<feature type="signal peptide" evidence="3">
    <location>
        <begin position="1"/>
        <end position="32"/>
    </location>
</feature>
<dbReference type="PROSITE" id="PS51318">
    <property type="entry name" value="TAT"/>
    <property type="match status" value="1"/>
</dbReference>
<dbReference type="Proteomes" id="UP000277671">
    <property type="component" value="Unassembled WGS sequence"/>
</dbReference>
<proteinExistence type="predicted"/>
<feature type="domain" description="Purple acid phosphatase N-terminal" evidence="5">
    <location>
        <begin position="46"/>
        <end position="135"/>
    </location>
</feature>
<reference evidence="6 7" key="1">
    <citation type="submission" date="2018-10" db="EMBL/GenBank/DDBJ databases">
        <title>Sequencing the genomes of 1000 actinobacteria strains.</title>
        <authorList>
            <person name="Klenk H.-P."/>
        </authorList>
    </citation>
    <scope>NUCLEOTIDE SEQUENCE [LARGE SCALE GENOMIC DNA]</scope>
    <source>
        <strain evidence="6 7">DSM 45175</strain>
    </source>
</reference>